<keyword evidence="5" id="KW-0812">Transmembrane</keyword>
<dbReference type="InterPro" id="IPR011990">
    <property type="entry name" value="TPR-like_helical_dom_sf"/>
</dbReference>
<dbReference type="AlphaFoldDB" id="A0A1G2H034"/>
<organism evidence="6 7">
    <name type="scientific">Candidatus Ryanbacteria bacterium RIFCSPLOWO2_02_FULL_47_14</name>
    <dbReference type="NCBI Taxonomy" id="1802129"/>
    <lineage>
        <taxon>Bacteria</taxon>
        <taxon>Candidatus Ryaniibacteriota</taxon>
    </lineage>
</organism>
<keyword evidence="2 3" id="KW-0802">TPR repeat</keyword>
<feature type="repeat" description="TPR" evidence="3">
    <location>
        <begin position="110"/>
        <end position="143"/>
    </location>
</feature>
<keyword evidence="5" id="KW-0472">Membrane</keyword>
<reference evidence="6 7" key="1">
    <citation type="journal article" date="2016" name="Nat. Commun.">
        <title>Thousands of microbial genomes shed light on interconnected biogeochemical processes in an aquifer system.</title>
        <authorList>
            <person name="Anantharaman K."/>
            <person name="Brown C.T."/>
            <person name="Hug L.A."/>
            <person name="Sharon I."/>
            <person name="Castelle C.J."/>
            <person name="Probst A.J."/>
            <person name="Thomas B.C."/>
            <person name="Singh A."/>
            <person name="Wilkins M.J."/>
            <person name="Karaoz U."/>
            <person name="Brodie E.L."/>
            <person name="Williams K.H."/>
            <person name="Hubbard S.S."/>
            <person name="Banfield J.F."/>
        </authorList>
    </citation>
    <scope>NUCLEOTIDE SEQUENCE [LARGE SCALE GENOMIC DNA]</scope>
</reference>
<evidence type="ECO:0000256" key="2">
    <source>
        <dbReference type="ARBA" id="ARBA00022803"/>
    </source>
</evidence>
<dbReference type="InterPro" id="IPR013105">
    <property type="entry name" value="TPR_2"/>
</dbReference>
<keyword evidence="5" id="KW-1133">Transmembrane helix</keyword>
<feature type="transmembrane region" description="Helical" evidence="5">
    <location>
        <begin position="6"/>
        <end position="28"/>
    </location>
</feature>
<dbReference type="PANTHER" id="PTHR12558:SF13">
    <property type="entry name" value="CELL DIVISION CYCLE PROTEIN 27 HOMOLOG"/>
    <property type="match status" value="1"/>
</dbReference>
<dbReference type="EMBL" id="MHNZ01000028">
    <property type="protein sequence ID" value="OGZ55835.1"/>
    <property type="molecule type" value="Genomic_DNA"/>
</dbReference>
<evidence type="ECO:0000256" key="3">
    <source>
        <dbReference type="PROSITE-ProRule" id="PRU00339"/>
    </source>
</evidence>
<dbReference type="SUPFAM" id="SSF48452">
    <property type="entry name" value="TPR-like"/>
    <property type="match status" value="1"/>
</dbReference>
<dbReference type="Pfam" id="PF07719">
    <property type="entry name" value="TPR_2"/>
    <property type="match status" value="1"/>
</dbReference>
<keyword evidence="1" id="KW-0677">Repeat</keyword>
<dbReference type="PROSITE" id="PS50005">
    <property type="entry name" value="TPR"/>
    <property type="match status" value="2"/>
</dbReference>
<evidence type="ECO:0000313" key="6">
    <source>
        <dbReference type="EMBL" id="OGZ55835.1"/>
    </source>
</evidence>
<gene>
    <name evidence="6" type="ORF">A3J04_01430</name>
</gene>
<feature type="repeat" description="TPR" evidence="3">
    <location>
        <begin position="216"/>
        <end position="249"/>
    </location>
</feature>
<comment type="caution">
    <text evidence="6">The sequence shown here is derived from an EMBL/GenBank/DDBJ whole genome shotgun (WGS) entry which is preliminary data.</text>
</comment>
<evidence type="ECO:0000256" key="5">
    <source>
        <dbReference type="SAM" id="Phobius"/>
    </source>
</evidence>
<evidence type="ECO:0000256" key="4">
    <source>
        <dbReference type="SAM" id="MobiDB-lite"/>
    </source>
</evidence>
<name>A0A1G2H034_9BACT</name>
<dbReference type="STRING" id="1802129.A3J04_01430"/>
<dbReference type="PANTHER" id="PTHR12558">
    <property type="entry name" value="CELL DIVISION CYCLE 16,23,27"/>
    <property type="match status" value="1"/>
</dbReference>
<evidence type="ECO:0000313" key="7">
    <source>
        <dbReference type="Proteomes" id="UP000177954"/>
    </source>
</evidence>
<proteinExistence type="predicted"/>
<dbReference type="Gene3D" id="1.25.40.10">
    <property type="entry name" value="Tetratricopeptide repeat domain"/>
    <property type="match status" value="1"/>
</dbReference>
<feature type="region of interest" description="Disordered" evidence="4">
    <location>
        <begin position="39"/>
        <end position="72"/>
    </location>
</feature>
<evidence type="ECO:0000256" key="1">
    <source>
        <dbReference type="ARBA" id="ARBA00022737"/>
    </source>
</evidence>
<dbReference type="SMART" id="SM00028">
    <property type="entry name" value="TPR"/>
    <property type="match status" value="2"/>
</dbReference>
<accession>A0A1G2H034</accession>
<protein>
    <submittedName>
        <fullName evidence="6">Uncharacterized protein</fullName>
    </submittedName>
</protein>
<dbReference type="Proteomes" id="UP000177954">
    <property type="component" value="Unassembled WGS sequence"/>
</dbReference>
<sequence>MDIKRIFLNGALFLVPLVVLGAILWFGLGLNRKDNDIPTSTVSENSPAPSDNTGNSSSLDDEPPADKLPLPPADYKVLKEIKPVRSDLEKPLREGFSERLIAIEKNPESPMLWAELGSIKHSFADYDGAKALYLYALRINPSTTLANANLVDIYRNIQPDFPKAEYYLKQIIKTDKNTAVRAYVDLSDLYRYQYKEKADLADDVLLEAYKAYPNDHGFLNALAWYYKETGDTQKAIEYFEKFLEKEPNNESAKEELEWLRAKKSS</sequence>
<feature type="compositionally biased region" description="Polar residues" evidence="4">
    <location>
        <begin position="39"/>
        <end position="58"/>
    </location>
</feature>
<dbReference type="InterPro" id="IPR019734">
    <property type="entry name" value="TPR_rpt"/>
</dbReference>